<evidence type="ECO:0000313" key="4">
    <source>
        <dbReference type="Proteomes" id="UP000694523"/>
    </source>
</evidence>
<dbReference type="PANTHER" id="PTHR15286:SF13">
    <property type="entry name" value="RAS ASSOCIATION DOMAIN-CONTAINING PROTEIN 10"/>
    <property type="match status" value="1"/>
</dbReference>
<dbReference type="AlphaFoldDB" id="A0A8C6SJZ4"/>
<name>A0A8C6SJZ4_9GOBI</name>
<sequence>MTQTSDMTRQGTRETMAEENRLSVWVCREEKLVLGLSKRTSCADVIQVLLKDQTPKMGLSHAPQSYCIVEKWRGFERVLPNKTKIWRLWLAWGHEQNDVKFVLVKCNASLTSHTPRSAEARVVRSEQGPCVTNAPTQCPVGVCPEKQRRIVRKAFRKLEKINKRRARKDASCAERMETLVHVVLSQDHTVRQQVQRLAELDAEIELRETKVHQERVQRLGANYVQDAYLMSGDAACKRTKVPCTEKIEQFEEYVTICEALVRIQEDIKEREAAIDWLTWHIQEELHLCWMLRKQQQLHPRASLCDQSLETGSGHESQLLLEEERIKIQLEASWYIGLRLETDLSAVSCDLELSQDINAAKTKTIEELLQKVKALDLVDLLNTEEEGKARVDSMDSQTEWFEQARGLSKMHEVNDDDSDTGLSSLHSQDSDQAHWEAVV</sequence>
<evidence type="ECO:0000313" key="3">
    <source>
        <dbReference type="Ensembl" id="ENSNMLP00000006378.1"/>
    </source>
</evidence>
<proteinExistence type="predicted"/>
<accession>A0A8C6SJZ4</accession>
<dbReference type="InterPro" id="IPR029071">
    <property type="entry name" value="Ubiquitin-like_domsf"/>
</dbReference>
<dbReference type="InterPro" id="IPR000159">
    <property type="entry name" value="RA_dom"/>
</dbReference>
<dbReference type="SMART" id="SM00314">
    <property type="entry name" value="RA"/>
    <property type="match status" value="1"/>
</dbReference>
<dbReference type="Ensembl" id="ENSNMLT00000007291.1">
    <property type="protein sequence ID" value="ENSNMLP00000006378.1"/>
    <property type="gene ID" value="ENSNMLG00000004636.1"/>
</dbReference>
<feature type="domain" description="Ras-associating" evidence="2">
    <location>
        <begin position="18"/>
        <end position="108"/>
    </location>
</feature>
<evidence type="ECO:0000256" key="1">
    <source>
        <dbReference type="SAM" id="MobiDB-lite"/>
    </source>
</evidence>
<reference evidence="3" key="1">
    <citation type="submission" date="2025-08" db="UniProtKB">
        <authorList>
            <consortium name="Ensembl"/>
        </authorList>
    </citation>
    <scope>IDENTIFICATION</scope>
</reference>
<feature type="region of interest" description="Disordered" evidence="1">
    <location>
        <begin position="411"/>
        <end position="430"/>
    </location>
</feature>
<dbReference type="SUPFAM" id="SSF54236">
    <property type="entry name" value="Ubiquitin-like"/>
    <property type="match status" value="1"/>
</dbReference>
<dbReference type="Proteomes" id="UP000694523">
    <property type="component" value="Unplaced"/>
</dbReference>
<dbReference type="PANTHER" id="PTHR15286">
    <property type="entry name" value="RAS-ASSOCIATING DOMAIN CONTAINING PROTEIN"/>
    <property type="match status" value="1"/>
</dbReference>
<dbReference type="GO" id="GO:0007165">
    <property type="term" value="P:signal transduction"/>
    <property type="evidence" value="ECO:0007669"/>
    <property type="project" value="InterPro"/>
</dbReference>
<keyword evidence="4" id="KW-1185">Reference proteome</keyword>
<organism evidence="3 4">
    <name type="scientific">Neogobius melanostomus</name>
    <name type="common">round goby</name>
    <dbReference type="NCBI Taxonomy" id="47308"/>
    <lineage>
        <taxon>Eukaryota</taxon>
        <taxon>Metazoa</taxon>
        <taxon>Chordata</taxon>
        <taxon>Craniata</taxon>
        <taxon>Vertebrata</taxon>
        <taxon>Euteleostomi</taxon>
        <taxon>Actinopterygii</taxon>
        <taxon>Neopterygii</taxon>
        <taxon>Teleostei</taxon>
        <taxon>Neoteleostei</taxon>
        <taxon>Acanthomorphata</taxon>
        <taxon>Gobiaria</taxon>
        <taxon>Gobiiformes</taxon>
        <taxon>Gobioidei</taxon>
        <taxon>Gobiidae</taxon>
        <taxon>Benthophilinae</taxon>
        <taxon>Neogobiini</taxon>
        <taxon>Neogobius</taxon>
    </lineage>
</organism>
<protein>
    <submittedName>
        <fullName evidence="3">Ras association domain family member 10</fullName>
    </submittedName>
</protein>
<dbReference type="InterPro" id="IPR048945">
    <property type="entry name" value="RASSF8/10_RA"/>
</dbReference>
<reference evidence="3" key="2">
    <citation type="submission" date="2025-09" db="UniProtKB">
        <authorList>
            <consortium name="Ensembl"/>
        </authorList>
    </citation>
    <scope>IDENTIFICATION</scope>
</reference>
<dbReference type="PROSITE" id="PS50200">
    <property type="entry name" value="RA"/>
    <property type="match status" value="1"/>
</dbReference>
<dbReference type="Pfam" id="PF21712">
    <property type="entry name" value="RASSF8-10_RA"/>
    <property type="match status" value="1"/>
</dbReference>
<evidence type="ECO:0000259" key="2">
    <source>
        <dbReference type="PROSITE" id="PS50200"/>
    </source>
</evidence>
<dbReference type="InterPro" id="IPR033593">
    <property type="entry name" value="N-RASSF"/>
</dbReference>
<dbReference type="Gene3D" id="3.10.20.90">
    <property type="entry name" value="Phosphatidylinositol 3-kinase Catalytic Subunit, Chain A, domain 1"/>
    <property type="match status" value="1"/>
</dbReference>